<feature type="domain" description="Type II secretion system protein GspF" evidence="8">
    <location>
        <begin position="266"/>
        <end position="385"/>
    </location>
</feature>
<evidence type="ECO:0000256" key="2">
    <source>
        <dbReference type="ARBA" id="ARBA00005745"/>
    </source>
</evidence>
<dbReference type="Gene3D" id="1.20.81.30">
    <property type="entry name" value="Type II secretion system (T2SS), domain F"/>
    <property type="match status" value="2"/>
</dbReference>
<feature type="domain" description="Type II secretion system protein GspF" evidence="8">
    <location>
        <begin position="61"/>
        <end position="184"/>
    </location>
</feature>
<evidence type="ECO:0000256" key="1">
    <source>
        <dbReference type="ARBA" id="ARBA00004651"/>
    </source>
</evidence>
<feature type="transmembrane region" description="Helical" evidence="7">
    <location>
        <begin position="157"/>
        <end position="183"/>
    </location>
</feature>
<dbReference type="InterPro" id="IPR003004">
    <property type="entry name" value="GspF/PilC"/>
</dbReference>
<dbReference type="AlphaFoldDB" id="A0A426V679"/>
<evidence type="ECO:0000256" key="6">
    <source>
        <dbReference type="ARBA" id="ARBA00023136"/>
    </source>
</evidence>
<organism evidence="9 10">
    <name type="scientific">Aquabacterium soli</name>
    <dbReference type="NCBI Taxonomy" id="2493092"/>
    <lineage>
        <taxon>Bacteria</taxon>
        <taxon>Pseudomonadati</taxon>
        <taxon>Pseudomonadota</taxon>
        <taxon>Betaproteobacteria</taxon>
        <taxon>Burkholderiales</taxon>
        <taxon>Aquabacterium</taxon>
    </lineage>
</organism>
<evidence type="ECO:0000313" key="9">
    <source>
        <dbReference type="EMBL" id="RRS02413.1"/>
    </source>
</evidence>
<dbReference type="Pfam" id="PF00482">
    <property type="entry name" value="T2SSF"/>
    <property type="match status" value="2"/>
</dbReference>
<dbReference type="OrthoDB" id="9805682at2"/>
<keyword evidence="10" id="KW-1185">Reference proteome</keyword>
<dbReference type="RefSeq" id="WP_125245140.1">
    <property type="nucleotide sequence ID" value="NZ_RSED01000023.1"/>
</dbReference>
<comment type="caution">
    <text evidence="9">The sequence shown here is derived from an EMBL/GenBank/DDBJ whole genome shotgun (WGS) entry which is preliminary data.</text>
</comment>
<accession>A0A426V679</accession>
<sequence>MRFSVRAIDAVSQALVTLELDAVDEADVRQQAAARRLMVVSLRQRSTGAGRGRQVFQAVQFVEELLALLEAGLHVTEAVEAQLEHASTEAARQVISRLLSRLTQGLRLSAAMREQPDSFPPLLVGVVQAAEGTSDLPRSLARYIDYETRLDAVRHKILSAAIYPAILLVVGGGVALFLVTYVVPRFASVYRGSGRELPWASDLLLRWGEFAAGHPWPLLAVGSGLLAAVVAWGLGRWRRAGVLGVLSLLPGAAPRVATFELARLYLTLGMLLEGGIPIQQALSLARAVLAVARQPHLDAARAMIESGQPLSAALAHTGLSTPMALRLIRVGEKSGQLGDMLTRAALFYEKENARWVERFTKTFEPLLMAGIGLVVGLVVLLLYMPIFDLAGTLQ</sequence>
<feature type="transmembrane region" description="Helical" evidence="7">
    <location>
        <begin position="366"/>
        <end position="386"/>
    </location>
</feature>
<evidence type="ECO:0000256" key="7">
    <source>
        <dbReference type="SAM" id="Phobius"/>
    </source>
</evidence>
<reference evidence="9 10" key="1">
    <citation type="submission" date="2018-12" db="EMBL/GenBank/DDBJ databases">
        <title>The whole draft genome of Aquabacterium sp. SJQ9.</title>
        <authorList>
            <person name="Sun L."/>
            <person name="Gao X."/>
            <person name="Chen W."/>
            <person name="Huang K."/>
        </authorList>
    </citation>
    <scope>NUCLEOTIDE SEQUENCE [LARGE SCALE GENOMIC DNA]</scope>
    <source>
        <strain evidence="9 10">SJQ9</strain>
    </source>
</reference>
<dbReference type="GO" id="GO:0005886">
    <property type="term" value="C:plasma membrane"/>
    <property type="evidence" value="ECO:0007669"/>
    <property type="project" value="UniProtKB-SubCell"/>
</dbReference>
<comment type="similarity">
    <text evidence="2">Belongs to the GSP F family.</text>
</comment>
<dbReference type="PRINTS" id="PR00812">
    <property type="entry name" value="BCTERIALGSPF"/>
</dbReference>
<evidence type="ECO:0000259" key="8">
    <source>
        <dbReference type="Pfam" id="PF00482"/>
    </source>
</evidence>
<evidence type="ECO:0000256" key="4">
    <source>
        <dbReference type="ARBA" id="ARBA00022692"/>
    </source>
</evidence>
<keyword evidence="6 7" id="KW-0472">Membrane</keyword>
<feature type="transmembrane region" description="Helical" evidence="7">
    <location>
        <begin position="216"/>
        <end position="234"/>
    </location>
</feature>
<dbReference type="InterPro" id="IPR042094">
    <property type="entry name" value="T2SS_GspF_sf"/>
</dbReference>
<evidence type="ECO:0000256" key="3">
    <source>
        <dbReference type="ARBA" id="ARBA00022475"/>
    </source>
</evidence>
<dbReference type="InterPro" id="IPR018076">
    <property type="entry name" value="T2SS_GspF_dom"/>
</dbReference>
<dbReference type="EMBL" id="RSED01000023">
    <property type="protein sequence ID" value="RRS02413.1"/>
    <property type="molecule type" value="Genomic_DNA"/>
</dbReference>
<keyword evidence="5 7" id="KW-1133">Transmembrane helix</keyword>
<evidence type="ECO:0000313" key="10">
    <source>
        <dbReference type="Proteomes" id="UP000269265"/>
    </source>
</evidence>
<evidence type="ECO:0000256" key="5">
    <source>
        <dbReference type="ARBA" id="ARBA00022989"/>
    </source>
</evidence>
<proteinExistence type="inferred from homology"/>
<comment type="subcellular location">
    <subcellularLocation>
        <location evidence="1">Cell membrane</location>
        <topology evidence="1">Multi-pass membrane protein</topology>
    </subcellularLocation>
</comment>
<name>A0A426V679_9BURK</name>
<keyword evidence="4 7" id="KW-0812">Transmembrane</keyword>
<dbReference type="Proteomes" id="UP000269265">
    <property type="component" value="Unassembled WGS sequence"/>
</dbReference>
<keyword evidence="3" id="KW-1003">Cell membrane</keyword>
<protein>
    <submittedName>
        <fullName evidence="9">Type II secretion system F family protein</fullName>
    </submittedName>
</protein>
<gene>
    <name evidence="9" type="ORF">EIP75_20925</name>
</gene>
<dbReference type="PANTHER" id="PTHR30012">
    <property type="entry name" value="GENERAL SECRETION PATHWAY PROTEIN"/>
    <property type="match status" value="1"/>
</dbReference>
<dbReference type="PANTHER" id="PTHR30012:SF0">
    <property type="entry name" value="TYPE II SECRETION SYSTEM PROTEIN F-RELATED"/>
    <property type="match status" value="1"/>
</dbReference>